<proteinExistence type="predicted"/>
<evidence type="ECO:0000313" key="7">
    <source>
        <dbReference type="EMBL" id="MFB9680277.1"/>
    </source>
</evidence>
<evidence type="ECO:0000313" key="8">
    <source>
        <dbReference type="Proteomes" id="UP001589610"/>
    </source>
</evidence>
<sequence length="358" mass="37461">MLRLAELDALRRQRGRSALLLITDRCPVGCAHCSVDSRPDGPRITDHALFEEIVEGLCADEDLRVVGVSGGEPFVERRGLSHAARRIHESGKALVPYTSGHWGAGGDPPEWVRSVLSLSACVVLGVDAHHTSPRAAVATAARAVADAGAWLVAQVLDDPAQIEDARDLLAGALGAGWRDHAEIHPVAPLPYGRARGLFPGPRRVTGERLGRCAIAHTPTVRYDGRISACCDENVIMGAGPADLHRLAGDREGVRRALADLAADPFLAVLGTLGTGALTALPRYRDLAHREFSGICGICRHMLRRAGGERDALLRALALVPAPGSPGTSPSAPAEAAPPESPSARACPGTPPAAAPEAV</sequence>
<reference evidence="7 8" key="1">
    <citation type="submission" date="2024-09" db="EMBL/GenBank/DDBJ databases">
        <authorList>
            <person name="Sun Q."/>
            <person name="Mori K."/>
        </authorList>
    </citation>
    <scope>NUCLEOTIDE SEQUENCE [LARGE SCALE GENOMIC DNA]</scope>
    <source>
        <strain evidence="7 8">JCM 3028</strain>
    </source>
</reference>
<dbReference type="InterPro" id="IPR013785">
    <property type="entry name" value="Aldolase_TIM"/>
</dbReference>
<dbReference type="InterPro" id="IPR058240">
    <property type="entry name" value="rSAM_sf"/>
</dbReference>
<feature type="domain" description="Radical SAM core" evidence="6">
    <location>
        <begin position="12"/>
        <end position="225"/>
    </location>
</feature>
<evidence type="ECO:0000256" key="2">
    <source>
        <dbReference type="ARBA" id="ARBA00022723"/>
    </source>
</evidence>
<keyword evidence="8" id="KW-1185">Reference proteome</keyword>
<evidence type="ECO:0000256" key="1">
    <source>
        <dbReference type="ARBA" id="ARBA00022691"/>
    </source>
</evidence>
<keyword evidence="4" id="KW-0411">Iron-sulfur</keyword>
<keyword evidence="3" id="KW-0408">Iron</keyword>
<feature type="region of interest" description="Disordered" evidence="5">
    <location>
        <begin position="321"/>
        <end position="358"/>
    </location>
</feature>
<dbReference type="Pfam" id="PF04055">
    <property type="entry name" value="Radical_SAM"/>
    <property type="match status" value="1"/>
</dbReference>
<protein>
    <submittedName>
        <fullName evidence="7">Radical SAM protein</fullName>
    </submittedName>
</protein>
<evidence type="ECO:0000256" key="3">
    <source>
        <dbReference type="ARBA" id="ARBA00023004"/>
    </source>
</evidence>
<comment type="caution">
    <text evidence="7">The sequence shown here is derived from an EMBL/GenBank/DDBJ whole genome shotgun (WGS) entry which is preliminary data.</text>
</comment>
<dbReference type="InterPro" id="IPR007197">
    <property type="entry name" value="rSAM"/>
</dbReference>
<dbReference type="Proteomes" id="UP001589610">
    <property type="component" value="Unassembled WGS sequence"/>
</dbReference>
<gene>
    <name evidence="7" type="ORF">ACFFRH_32750</name>
</gene>
<keyword evidence="2" id="KW-0479">Metal-binding</keyword>
<accession>A0ABV5TMB9</accession>
<dbReference type="EMBL" id="JBHMBS010000021">
    <property type="protein sequence ID" value="MFB9680277.1"/>
    <property type="molecule type" value="Genomic_DNA"/>
</dbReference>
<keyword evidence="1" id="KW-0949">S-adenosyl-L-methionine</keyword>
<dbReference type="SFLD" id="SFLDS00029">
    <property type="entry name" value="Radical_SAM"/>
    <property type="match status" value="1"/>
</dbReference>
<dbReference type="RefSeq" id="WP_344744124.1">
    <property type="nucleotide sequence ID" value="NZ_BAAAWW010000039.1"/>
</dbReference>
<evidence type="ECO:0000256" key="4">
    <source>
        <dbReference type="ARBA" id="ARBA00023014"/>
    </source>
</evidence>
<dbReference type="PROSITE" id="PS51918">
    <property type="entry name" value="RADICAL_SAM"/>
    <property type="match status" value="1"/>
</dbReference>
<feature type="compositionally biased region" description="Pro residues" evidence="5">
    <location>
        <begin position="348"/>
        <end position="358"/>
    </location>
</feature>
<feature type="compositionally biased region" description="Low complexity" evidence="5">
    <location>
        <begin position="321"/>
        <end position="343"/>
    </location>
</feature>
<evidence type="ECO:0000256" key="5">
    <source>
        <dbReference type="SAM" id="MobiDB-lite"/>
    </source>
</evidence>
<dbReference type="SUPFAM" id="SSF102114">
    <property type="entry name" value="Radical SAM enzymes"/>
    <property type="match status" value="1"/>
</dbReference>
<dbReference type="Gene3D" id="3.20.20.70">
    <property type="entry name" value="Aldolase class I"/>
    <property type="match status" value="1"/>
</dbReference>
<evidence type="ECO:0000259" key="6">
    <source>
        <dbReference type="PROSITE" id="PS51918"/>
    </source>
</evidence>
<organism evidence="7 8">
    <name type="scientific">Streptosporangium vulgare</name>
    <dbReference type="NCBI Taxonomy" id="46190"/>
    <lineage>
        <taxon>Bacteria</taxon>
        <taxon>Bacillati</taxon>
        <taxon>Actinomycetota</taxon>
        <taxon>Actinomycetes</taxon>
        <taxon>Streptosporangiales</taxon>
        <taxon>Streptosporangiaceae</taxon>
        <taxon>Streptosporangium</taxon>
    </lineage>
</organism>
<name>A0ABV5TMB9_9ACTN</name>